<evidence type="ECO:0000256" key="2">
    <source>
        <dbReference type="SAM" id="Phobius"/>
    </source>
</evidence>
<feature type="transmembrane region" description="Helical" evidence="2">
    <location>
        <begin position="566"/>
        <end position="586"/>
    </location>
</feature>
<evidence type="ECO:0000313" key="4">
    <source>
        <dbReference type="Proteomes" id="UP001501237"/>
    </source>
</evidence>
<name>A0ABP6QHG1_9ACTN</name>
<dbReference type="EMBL" id="BAAAUV010000021">
    <property type="protein sequence ID" value="GAA3231041.1"/>
    <property type="molecule type" value="Genomic_DNA"/>
</dbReference>
<dbReference type="Proteomes" id="UP001501237">
    <property type="component" value="Unassembled WGS sequence"/>
</dbReference>
<dbReference type="RefSeq" id="WP_344835395.1">
    <property type="nucleotide sequence ID" value="NZ_BAAAUV010000021.1"/>
</dbReference>
<keyword evidence="4" id="KW-1185">Reference proteome</keyword>
<proteinExistence type="predicted"/>
<organism evidence="3 4">
    <name type="scientific">Actinocorallia longicatena</name>
    <dbReference type="NCBI Taxonomy" id="111803"/>
    <lineage>
        <taxon>Bacteria</taxon>
        <taxon>Bacillati</taxon>
        <taxon>Actinomycetota</taxon>
        <taxon>Actinomycetes</taxon>
        <taxon>Streptosporangiales</taxon>
        <taxon>Thermomonosporaceae</taxon>
        <taxon>Actinocorallia</taxon>
    </lineage>
</organism>
<accession>A0ABP6QHG1</accession>
<sequence>MGTAKVNQIELRWRQNSDFGPVAYSTSASADPQYFQRWWVHLAEFASPPLSEETRADSLVYLVFPGTRQAAIIYRCFDEKARKLYTNAPHEDGNRNVQVARAIVGGMDAVSTDLALAWMARGAPLDLLGAKPGQAARDDVLPGINPAELAEFARSGAVETRGELRIQRMVAAALREPKIPLGIMLPEDMIRMPLRNGTQLPLLRGLFSVLGPMLTSAKGDLLNEWRPSFSTFEPHSRAGLQGAPRIMFRSEKMPETPPNSKRREAVFRPFSESPGDEQGDLADRTAQCLVKAYEALPSKEFAENLMEATAYVEDLTARMEAVLSNAEFLRFAPDKLAPARSASYPPVRSRADEDYRVAEPVRTSTAFNGAATAGGFTLADLYRELGRLEGDKKAIHVATKWIAAAGRHGVRLQEQAALQALATAMEHQWFDQDLRTIGQDEDLAGRSIADLLGPMVLRQQNEDVMFAKLAETTRSPDAPESWHLAMGELYGRLPGSSIKAFEAAVLPALLEWLGRRGTAVQVDKPAPFHPVAPPLVVQPAPQPRRFLDRGERRDGQPEPPGFVDRYASLIALVATVIVVLTVVFLARGA</sequence>
<keyword evidence="2" id="KW-1133">Transmembrane helix</keyword>
<evidence type="ECO:0000313" key="3">
    <source>
        <dbReference type="EMBL" id="GAA3231041.1"/>
    </source>
</evidence>
<comment type="caution">
    <text evidence="3">The sequence shown here is derived from an EMBL/GenBank/DDBJ whole genome shotgun (WGS) entry which is preliminary data.</text>
</comment>
<protein>
    <submittedName>
        <fullName evidence="3">Uncharacterized protein</fullName>
    </submittedName>
</protein>
<feature type="region of interest" description="Disordered" evidence="1">
    <location>
        <begin position="251"/>
        <end position="280"/>
    </location>
</feature>
<gene>
    <name evidence="3" type="ORF">GCM10010468_61940</name>
</gene>
<reference evidence="4" key="1">
    <citation type="journal article" date="2019" name="Int. J. Syst. Evol. Microbiol.">
        <title>The Global Catalogue of Microorganisms (GCM) 10K type strain sequencing project: providing services to taxonomists for standard genome sequencing and annotation.</title>
        <authorList>
            <consortium name="The Broad Institute Genomics Platform"/>
            <consortium name="The Broad Institute Genome Sequencing Center for Infectious Disease"/>
            <person name="Wu L."/>
            <person name="Ma J."/>
        </authorList>
    </citation>
    <scope>NUCLEOTIDE SEQUENCE [LARGE SCALE GENOMIC DNA]</scope>
    <source>
        <strain evidence="4">JCM 9377</strain>
    </source>
</reference>
<keyword evidence="2" id="KW-0472">Membrane</keyword>
<keyword evidence="2" id="KW-0812">Transmembrane</keyword>
<evidence type="ECO:0000256" key="1">
    <source>
        <dbReference type="SAM" id="MobiDB-lite"/>
    </source>
</evidence>